<evidence type="ECO:0000313" key="2">
    <source>
        <dbReference type="Proteomes" id="UP000310314"/>
    </source>
</evidence>
<dbReference type="EMBL" id="VATY01000002">
    <property type="protein sequence ID" value="TMM57521.1"/>
    <property type="molecule type" value="Genomic_DNA"/>
</dbReference>
<protein>
    <submittedName>
        <fullName evidence="1">Uncharacterized protein</fullName>
    </submittedName>
</protein>
<organism evidence="1 2">
    <name type="scientific">Maribacter algarum</name>
    <name type="common">ex Zhang et al. 2020</name>
    <dbReference type="NCBI Taxonomy" id="2578118"/>
    <lineage>
        <taxon>Bacteria</taxon>
        <taxon>Pseudomonadati</taxon>
        <taxon>Bacteroidota</taxon>
        <taxon>Flavobacteriia</taxon>
        <taxon>Flavobacteriales</taxon>
        <taxon>Flavobacteriaceae</taxon>
        <taxon>Maribacter</taxon>
    </lineage>
</organism>
<comment type="caution">
    <text evidence="1">The sequence shown here is derived from an EMBL/GenBank/DDBJ whole genome shotgun (WGS) entry which is preliminary data.</text>
</comment>
<keyword evidence="2" id="KW-1185">Reference proteome</keyword>
<dbReference type="AlphaFoldDB" id="A0A5S3PS82"/>
<accession>A0A5S3PS82</accession>
<evidence type="ECO:0000313" key="1">
    <source>
        <dbReference type="EMBL" id="TMM57521.1"/>
    </source>
</evidence>
<dbReference type="OrthoDB" id="5510383at2"/>
<dbReference type="RefSeq" id="WP_138658540.1">
    <property type="nucleotide sequence ID" value="NZ_VATY01000002.1"/>
</dbReference>
<reference evidence="1 2" key="1">
    <citation type="submission" date="2019-05" db="EMBL/GenBank/DDBJ databases">
        <authorList>
            <person name="Zhang J.-Y."/>
            <person name="Feg X."/>
            <person name="Du Z.-J."/>
        </authorList>
    </citation>
    <scope>NUCLEOTIDE SEQUENCE [LARGE SCALE GENOMIC DNA]</scope>
    <source>
        <strain evidence="1 2">RZ26</strain>
    </source>
</reference>
<proteinExistence type="predicted"/>
<sequence>MNRKTFIKKAAGTVLVAVPAYSLIGCSNDDSTDVAPIEDPTATDCLANGANATAISSNHGHTLTVSKADIDAGTEKSYSIQGSSGHNHTIVVTAANFTTLKSSKTIQIESSRDSSHRHDVTVSCA</sequence>
<dbReference type="Proteomes" id="UP000310314">
    <property type="component" value="Unassembled WGS sequence"/>
</dbReference>
<name>A0A5S3PS82_9FLAO</name>
<dbReference type="PROSITE" id="PS51257">
    <property type="entry name" value="PROKAR_LIPOPROTEIN"/>
    <property type="match status" value="1"/>
</dbReference>
<gene>
    <name evidence="1" type="ORF">FEE95_13650</name>
</gene>